<evidence type="ECO:0000313" key="1">
    <source>
        <dbReference type="EMBL" id="MBL0682965.1"/>
    </source>
</evidence>
<comment type="caution">
    <text evidence="1">The sequence shown here is derived from an EMBL/GenBank/DDBJ whole genome shotgun (WGS) entry which is preliminary data.</text>
</comment>
<dbReference type="Proteomes" id="UP000651057">
    <property type="component" value="Unassembled WGS sequence"/>
</dbReference>
<dbReference type="AlphaFoldDB" id="A0A936ZVX0"/>
<protein>
    <submittedName>
        <fullName evidence="1">Uncharacterized protein</fullName>
    </submittedName>
</protein>
<accession>A0A936ZVX0</accession>
<keyword evidence="2" id="KW-1185">Reference proteome</keyword>
<dbReference type="EMBL" id="JAERQJ010000002">
    <property type="protein sequence ID" value="MBL0682965.1"/>
    <property type="molecule type" value="Genomic_DNA"/>
</dbReference>
<proteinExistence type="predicted"/>
<dbReference type="RefSeq" id="WP_201917524.1">
    <property type="nucleotide sequence ID" value="NZ_BAABAX010000023.1"/>
</dbReference>
<reference evidence="1" key="1">
    <citation type="submission" date="2021-01" db="EMBL/GenBank/DDBJ databases">
        <authorList>
            <person name="Zhong Y.L."/>
        </authorList>
    </citation>
    <scope>NUCLEOTIDE SEQUENCE</scope>
    <source>
        <strain evidence="1">KCTC 23302</strain>
    </source>
</reference>
<organism evidence="1 2">
    <name type="scientific">Aquimarina mytili</name>
    <dbReference type="NCBI Taxonomy" id="874423"/>
    <lineage>
        <taxon>Bacteria</taxon>
        <taxon>Pseudomonadati</taxon>
        <taxon>Bacteroidota</taxon>
        <taxon>Flavobacteriia</taxon>
        <taxon>Flavobacteriales</taxon>
        <taxon>Flavobacteriaceae</taxon>
        <taxon>Aquimarina</taxon>
    </lineage>
</organism>
<gene>
    <name evidence="1" type="ORF">JJQ60_05530</name>
</gene>
<evidence type="ECO:0000313" key="2">
    <source>
        <dbReference type="Proteomes" id="UP000651057"/>
    </source>
</evidence>
<sequence length="161" mass="18044">MKNICIFCFPLILYTFSCKEDNTTAENNIPDMNIIEVVKVMSVVATGEENKYTFSVGVQSPDTGCNQYANWWEVISEEGDLIYRRILAHSHVDEQPFVRSGGPVAITKDQKVFVRVHMNTTGYSDNIFAGSVQNGFQESILDKTFASQLETMQPLPNGCAF</sequence>
<name>A0A936ZVX0_9FLAO</name>